<reference evidence="2 4" key="1">
    <citation type="submission" date="2020-12" db="EMBL/GenBank/DDBJ databases">
        <title>strain FJAT-54423T represents a novel species of the genus Brevibacillus.</title>
        <authorList>
            <person name="Tang R."/>
        </authorList>
    </citation>
    <scope>NUCLEOTIDE SEQUENCE [LARGE SCALE GENOMIC DNA]</scope>
    <source>
        <strain evidence="2 4">FJAT-54423</strain>
    </source>
</reference>
<keyword evidence="1" id="KW-0472">Membrane</keyword>
<dbReference type="KEGG" id="bcop:JD108_20730"/>
<keyword evidence="1" id="KW-0812">Transmembrane</keyword>
<evidence type="ECO:0000256" key="1">
    <source>
        <dbReference type="SAM" id="Phobius"/>
    </source>
</evidence>
<name>A0A7T5EKH7_9BACL</name>
<accession>A0A7T5EKH7</accession>
<dbReference type="AlphaFoldDB" id="A0A7T5EKH7"/>
<keyword evidence="1" id="KW-1133">Transmembrane helix</keyword>
<organism evidence="2 4">
    <name type="scientific">Brevibacillus composti</name>
    <dbReference type="NCBI Taxonomy" id="2796470"/>
    <lineage>
        <taxon>Bacteria</taxon>
        <taxon>Bacillati</taxon>
        <taxon>Bacillota</taxon>
        <taxon>Bacilli</taxon>
        <taxon>Bacillales</taxon>
        <taxon>Paenibacillaceae</taxon>
        <taxon>Brevibacillus</taxon>
    </lineage>
</organism>
<dbReference type="Pfam" id="PF09527">
    <property type="entry name" value="ATPase_gene1"/>
    <property type="match status" value="1"/>
</dbReference>
<dbReference type="Proteomes" id="UP000595847">
    <property type="component" value="Chromosome"/>
</dbReference>
<dbReference type="EMBL" id="CP073708">
    <property type="protein sequence ID" value="QUO41305.1"/>
    <property type="molecule type" value="Genomic_DNA"/>
</dbReference>
<evidence type="ECO:0000313" key="2">
    <source>
        <dbReference type="EMBL" id="QQE74223.1"/>
    </source>
</evidence>
<sequence length="87" mass="9588">MRANGLPKPSLYLRGVPYLAKFDSPWRAIGFAGLVGIDFAICIVAGVLIGRYVDRLLSTNPWCMLIGLLLGLATGVYSVYRLIRPYL</sequence>
<evidence type="ECO:0000313" key="4">
    <source>
        <dbReference type="Proteomes" id="UP000595847"/>
    </source>
</evidence>
<dbReference type="EMBL" id="CP066308">
    <property type="protein sequence ID" value="QQE74223.1"/>
    <property type="molecule type" value="Genomic_DNA"/>
</dbReference>
<evidence type="ECO:0000313" key="3">
    <source>
        <dbReference type="EMBL" id="QUO41305.1"/>
    </source>
</evidence>
<proteinExistence type="predicted"/>
<evidence type="ECO:0000313" key="5">
    <source>
        <dbReference type="Proteomes" id="UP000677234"/>
    </source>
</evidence>
<dbReference type="Proteomes" id="UP000677234">
    <property type="component" value="Chromosome"/>
</dbReference>
<keyword evidence="5" id="KW-1185">Reference proteome</keyword>
<protein>
    <submittedName>
        <fullName evidence="2">AtpZ/AtpI family protein</fullName>
    </submittedName>
</protein>
<gene>
    <name evidence="2" type="ORF">JD108_20730</name>
    <name evidence="3" type="ORF">KDJ56_20665</name>
</gene>
<feature type="transmembrane region" description="Helical" evidence="1">
    <location>
        <begin position="28"/>
        <end position="50"/>
    </location>
</feature>
<reference evidence="3" key="2">
    <citation type="submission" date="2021-04" db="EMBL/GenBank/DDBJ databases">
        <title>Brevibacillus composti FJAT-54423, complete genome.</title>
        <authorList>
            <person name="Tang R."/>
        </authorList>
    </citation>
    <scope>NUCLEOTIDE SEQUENCE</scope>
    <source>
        <strain evidence="3">FJAT-54424</strain>
    </source>
</reference>
<feature type="transmembrane region" description="Helical" evidence="1">
    <location>
        <begin position="62"/>
        <end position="83"/>
    </location>
</feature>
<dbReference type="InterPro" id="IPR032820">
    <property type="entry name" value="ATPase_put"/>
</dbReference>